<name>A0A232F4H7_9HYME</name>
<reference evidence="1 2" key="1">
    <citation type="journal article" date="2017" name="Curr. Biol.">
        <title>The Evolution of Venom by Co-option of Single-Copy Genes.</title>
        <authorList>
            <person name="Martinson E.O."/>
            <person name="Mrinalini"/>
            <person name="Kelkar Y.D."/>
            <person name="Chang C.H."/>
            <person name="Werren J.H."/>
        </authorList>
    </citation>
    <scope>NUCLEOTIDE SEQUENCE [LARGE SCALE GENOMIC DNA]</scope>
    <source>
        <strain evidence="1 2">Alberta</strain>
        <tissue evidence="1">Whole body</tissue>
    </source>
</reference>
<comment type="caution">
    <text evidence="1">The sequence shown here is derived from an EMBL/GenBank/DDBJ whole genome shotgun (WGS) entry which is preliminary data.</text>
</comment>
<dbReference type="Proteomes" id="UP000215335">
    <property type="component" value="Unassembled WGS sequence"/>
</dbReference>
<accession>A0A232F4H7</accession>
<sequence length="77" mass="8782">MARNSKLSKRLCRTRTSTHTDECIDATNANPFRQKSNDISKDFTYIVSFSLVPLQLVDKITNKIYSQNPVTSSIRLC</sequence>
<dbReference type="AlphaFoldDB" id="A0A232F4H7"/>
<gene>
    <name evidence="1" type="ORF">TSAR_008891</name>
</gene>
<evidence type="ECO:0000313" key="2">
    <source>
        <dbReference type="Proteomes" id="UP000215335"/>
    </source>
</evidence>
<keyword evidence="2" id="KW-1185">Reference proteome</keyword>
<organism evidence="1 2">
    <name type="scientific">Trichomalopsis sarcophagae</name>
    <dbReference type="NCBI Taxonomy" id="543379"/>
    <lineage>
        <taxon>Eukaryota</taxon>
        <taxon>Metazoa</taxon>
        <taxon>Ecdysozoa</taxon>
        <taxon>Arthropoda</taxon>
        <taxon>Hexapoda</taxon>
        <taxon>Insecta</taxon>
        <taxon>Pterygota</taxon>
        <taxon>Neoptera</taxon>
        <taxon>Endopterygota</taxon>
        <taxon>Hymenoptera</taxon>
        <taxon>Apocrita</taxon>
        <taxon>Proctotrupomorpha</taxon>
        <taxon>Chalcidoidea</taxon>
        <taxon>Pteromalidae</taxon>
        <taxon>Pteromalinae</taxon>
        <taxon>Trichomalopsis</taxon>
    </lineage>
</organism>
<proteinExistence type="predicted"/>
<dbReference type="EMBL" id="NNAY01001072">
    <property type="protein sequence ID" value="OXU25247.1"/>
    <property type="molecule type" value="Genomic_DNA"/>
</dbReference>
<evidence type="ECO:0000313" key="1">
    <source>
        <dbReference type="EMBL" id="OXU25247.1"/>
    </source>
</evidence>
<protein>
    <submittedName>
        <fullName evidence="1">Uncharacterized protein</fullName>
    </submittedName>
</protein>